<keyword evidence="1" id="KW-0812">Transmembrane</keyword>
<dbReference type="GO" id="GO:0140359">
    <property type="term" value="F:ABC-type transporter activity"/>
    <property type="evidence" value="ECO:0007669"/>
    <property type="project" value="InterPro"/>
</dbReference>
<feature type="transmembrane region" description="Helical" evidence="1">
    <location>
        <begin position="237"/>
        <end position="260"/>
    </location>
</feature>
<evidence type="ECO:0000313" key="3">
    <source>
        <dbReference type="Proteomes" id="UP000434409"/>
    </source>
</evidence>
<protein>
    <submittedName>
        <fullName evidence="2">ABC transporter permease</fullName>
    </submittedName>
</protein>
<keyword evidence="1" id="KW-1133">Transmembrane helix</keyword>
<evidence type="ECO:0000256" key="1">
    <source>
        <dbReference type="SAM" id="Phobius"/>
    </source>
</evidence>
<reference evidence="2 3" key="1">
    <citation type="submission" date="2019-08" db="EMBL/GenBank/DDBJ databases">
        <title>In-depth cultivation of the pig gut microbiome towards novel bacterial diversity and tailored functional studies.</title>
        <authorList>
            <person name="Wylensek D."/>
            <person name="Hitch T.C.A."/>
            <person name="Clavel T."/>
        </authorList>
    </citation>
    <scope>NUCLEOTIDE SEQUENCE [LARGE SCALE GENOMIC DNA]</scope>
    <source>
        <strain evidence="2 3">68-1-5</strain>
    </source>
</reference>
<dbReference type="PANTHER" id="PTHR37305:SF2">
    <property type="entry name" value="BACITRACIN TRANSPORT PERMEASE PROTEIN BCRB"/>
    <property type="match status" value="1"/>
</dbReference>
<keyword evidence="1" id="KW-0472">Membrane</keyword>
<keyword evidence="3" id="KW-1185">Reference proteome</keyword>
<comment type="caution">
    <text evidence="2">The sequence shown here is derived from an EMBL/GenBank/DDBJ whole genome shotgun (WGS) entry which is preliminary data.</text>
</comment>
<dbReference type="GO" id="GO:0005886">
    <property type="term" value="C:plasma membrane"/>
    <property type="evidence" value="ECO:0007669"/>
    <property type="project" value="UniProtKB-SubCell"/>
</dbReference>
<feature type="transmembrane region" description="Helical" evidence="1">
    <location>
        <begin position="15"/>
        <end position="33"/>
    </location>
</feature>
<feature type="transmembrane region" description="Helical" evidence="1">
    <location>
        <begin position="188"/>
        <end position="207"/>
    </location>
</feature>
<organism evidence="2 3">
    <name type="scientific">Suipraeoptans intestinalis</name>
    <dbReference type="NCBI Taxonomy" id="2606628"/>
    <lineage>
        <taxon>Bacteria</taxon>
        <taxon>Bacillati</taxon>
        <taxon>Bacillota</taxon>
        <taxon>Clostridia</taxon>
        <taxon>Lachnospirales</taxon>
        <taxon>Lachnospiraceae</taxon>
        <taxon>Suipraeoptans</taxon>
    </lineage>
</organism>
<dbReference type="PANTHER" id="PTHR37305">
    <property type="entry name" value="INTEGRAL MEMBRANE PROTEIN-RELATED"/>
    <property type="match status" value="1"/>
</dbReference>
<sequence>MIQLTLYKREMKNSIKILCLFAAVLSLYVTMIIRMYDPKMMASLDQFYEAMPELMSAVGMEAGATSLIGFMISYLYGFIFLVFPMIFCIVRGNGLLAKYMDKGSMVTLLAAPVKRSTVAVTQMSVLISGIVLLLLYSTGLELVVASTSYPGELAVSDLLKVNVALLCLQLFIGSICYLASCLFSETRYSIACGAGIPALMYVLQMLANAGEKTEVVKYATFFTLFDANGVLAGDRNAVTGAVILGIGAVAFYWAGAMVFCKKDLHI</sequence>
<gene>
    <name evidence="2" type="ORF">FYJ34_08035</name>
</gene>
<feature type="transmembrane region" description="Helical" evidence="1">
    <location>
        <begin position="78"/>
        <end position="97"/>
    </location>
</feature>
<name>A0A6N7V0V5_9FIRM</name>
<dbReference type="AlphaFoldDB" id="A0A6N7V0V5"/>
<dbReference type="Proteomes" id="UP000434409">
    <property type="component" value="Unassembled WGS sequence"/>
</dbReference>
<feature type="transmembrane region" description="Helical" evidence="1">
    <location>
        <begin position="158"/>
        <end position="179"/>
    </location>
</feature>
<accession>A0A6N7V0V5</accession>
<dbReference type="RefSeq" id="WP_154477698.1">
    <property type="nucleotide sequence ID" value="NZ_VULY01000018.1"/>
</dbReference>
<dbReference type="Pfam" id="PF12679">
    <property type="entry name" value="ABC2_membrane_2"/>
    <property type="match status" value="1"/>
</dbReference>
<dbReference type="EMBL" id="VULY01000018">
    <property type="protein sequence ID" value="MSR94209.1"/>
    <property type="molecule type" value="Genomic_DNA"/>
</dbReference>
<evidence type="ECO:0000313" key="2">
    <source>
        <dbReference type="EMBL" id="MSR94209.1"/>
    </source>
</evidence>
<proteinExistence type="predicted"/>
<feature type="transmembrane region" description="Helical" evidence="1">
    <location>
        <begin position="118"/>
        <end position="138"/>
    </location>
</feature>